<dbReference type="Gene3D" id="3.40.50.620">
    <property type="entry name" value="HUPs"/>
    <property type="match status" value="2"/>
</dbReference>
<name>A0ABV9W1S5_9ACTN</name>
<dbReference type="Proteomes" id="UP001595912">
    <property type="component" value="Unassembled WGS sequence"/>
</dbReference>
<proteinExistence type="inferred from homology"/>
<sequence length="298" mass="30177">MTSTATGVVVGVDGSDDSHHAVQWAAADAARRRVPLQILHACGGPQLRYPPPGLALPVAAGTGAGVHAERLLADAAVRALDVSAELTVTTELVAGRPVPALLTASQDAAAVVVGGRGRGGFTGLLVGSTGAQLADHAACPVVVVRPRTGPAGPNESRVVVGVDGSPSAQRALGFAVEQATLRRCGLTAVHAYQVPVPLEADGIAPDRYERDNLRDAARRQLAEAIAGMGDPSPHVEIRRDVVEGGTARVLTRAGAGAELLVVGARGRGGFAGLRLGSVSRAVLHHAPCPVAVVRAHPG</sequence>
<evidence type="ECO:0000313" key="4">
    <source>
        <dbReference type="Proteomes" id="UP001595912"/>
    </source>
</evidence>
<dbReference type="SUPFAM" id="SSF52402">
    <property type="entry name" value="Adenine nucleotide alpha hydrolases-like"/>
    <property type="match status" value="2"/>
</dbReference>
<dbReference type="PRINTS" id="PR01438">
    <property type="entry name" value="UNVRSLSTRESS"/>
</dbReference>
<organism evidence="3 4">
    <name type="scientific">Dactylosporangium cerinum</name>
    <dbReference type="NCBI Taxonomy" id="1434730"/>
    <lineage>
        <taxon>Bacteria</taxon>
        <taxon>Bacillati</taxon>
        <taxon>Actinomycetota</taxon>
        <taxon>Actinomycetes</taxon>
        <taxon>Micromonosporales</taxon>
        <taxon>Micromonosporaceae</taxon>
        <taxon>Dactylosporangium</taxon>
    </lineage>
</organism>
<comment type="similarity">
    <text evidence="1">Belongs to the universal stress protein A family.</text>
</comment>
<accession>A0ABV9W1S5</accession>
<dbReference type="PANTHER" id="PTHR46268">
    <property type="entry name" value="STRESS RESPONSE PROTEIN NHAX"/>
    <property type="match status" value="1"/>
</dbReference>
<dbReference type="Pfam" id="PF00582">
    <property type="entry name" value="Usp"/>
    <property type="match status" value="2"/>
</dbReference>
<protein>
    <submittedName>
        <fullName evidence="3">Universal stress protein</fullName>
    </submittedName>
</protein>
<feature type="domain" description="UspA" evidence="2">
    <location>
        <begin position="157"/>
        <end position="294"/>
    </location>
</feature>
<dbReference type="InterPro" id="IPR006016">
    <property type="entry name" value="UspA"/>
</dbReference>
<evidence type="ECO:0000313" key="3">
    <source>
        <dbReference type="EMBL" id="MFC5002576.1"/>
    </source>
</evidence>
<dbReference type="InterPro" id="IPR006015">
    <property type="entry name" value="Universal_stress_UspA"/>
</dbReference>
<gene>
    <name evidence="3" type="ORF">ACFPIJ_32680</name>
</gene>
<reference evidence="4" key="1">
    <citation type="journal article" date="2019" name="Int. J. Syst. Evol. Microbiol.">
        <title>The Global Catalogue of Microorganisms (GCM) 10K type strain sequencing project: providing services to taxonomists for standard genome sequencing and annotation.</title>
        <authorList>
            <consortium name="The Broad Institute Genomics Platform"/>
            <consortium name="The Broad Institute Genome Sequencing Center for Infectious Disease"/>
            <person name="Wu L."/>
            <person name="Ma J."/>
        </authorList>
    </citation>
    <scope>NUCLEOTIDE SEQUENCE [LARGE SCALE GENOMIC DNA]</scope>
    <source>
        <strain evidence="4">CGMCC 4.7152</strain>
    </source>
</reference>
<keyword evidence="4" id="KW-1185">Reference proteome</keyword>
<feature type="domain" description="UspA" evidence="2">
    <location>
        <begin position="8"/>
        <end position="145"/>
    </location>
</feature>
<dbReference type="RefSeq" id="WP_380120740.1">
    <property type="nucleotide sequence ID" value="NZ_JBHSIU010000041.1"/>
</dbReference>
<dbReference type="PANTHER" id="PTHR46268:SF6">
    <property type="entry name" value="UNIVERSAL STRESS PROTEIN UP12"/>
    <property type="match status" value="1"/>
</dbReference>
<dbReference type="InterPro" id="IPR014729">
    <property type="entry name" value="Rossmann-like_a/b/a_fold"/>
</dbReference>
<evidence type="ECO:0000256" key="1">
    <source>
        <dbReference type="ARBA" id="ARBA00008791"/>
    </source>
</evidence>
<evidence type="ECO:0000259" key="2">
    <source>
        <dbReference type="Pfam" id="PF00582"/>
    </source>
</evidence>
<comment type="caution">
    <text evidence="3">The sequence shown here is derived from an EMBL/GenBank/DDBJ whole genome shotgun (WGS) entry which is preliminary data.</text>
</comment>
<dbReference type="EMBL" id="JBHSIU010000041">
    <property type="protein sequence ID" value="MFC5002576.1"/>
    <property type="molecule type" value="Genomic_DNA"/>
</dbReference>